<dbReference type="RefSeq" id="WP_093339264.1">
    <property type="nucleotide sequence ID" value="NZ_FOXD01000029.1"/>
</dbReference>
<evidence type="ECO:0000313" key="2">
    <source>
        <dbReference type="EMBL" id="SFQ33142.1"/>
    </source>
</evidence>
<keyword evidence="1" id="KW-0812">Transmembrane</keyword>
<reference evidence="3" key="1">
    <citation type="submission" date="2016-10" db="EMBL/GenBank/DDBJ databases">
        <authorList>
            <person name="Varghese N."/>
            <person name="Submissions S."/>
        </authorList>
    </citation>
    <scope>NUCLEOTIDE SEQUENCE [LARGE SCALE GENOMIC DNA]</scope>
    <source>
        <strain evidence="3">S7</strain>
    </source>
</reference>
<name>A0A1I5XMD9_9BACI</name>
<proteinExistence type="predicted"/>
<protein>
    <submittedName>
        <fullName evidence="2">Uncharacterized protein</fullName>
    </submittedName>
</protein>
<gene>
    <name evidence="2" type="ORF">SAMN05518683_12938</name>
</gene>
<feature type="transmembrane region" description="Helical" evidence="1">
    <location>
        <begin position="20"/>
        <end position="37"/>
    </location>
</feature>
<accession>A0A1I5XMD9</accession>
<dbReference type="EMBL" id="FOXD01000029">
    <property type="protein sequence ID" value="SFQ33142.1"/>
    <property type="molecule type" value="Genomic_DNA"/>
</dbReference>
<feature type="transmembrane region" description="Helical" evidence="1">
    <location>
        <begin position="57"/>
        <end position="78"/>
    </location>
</feature>
<dbReference type="Proteomes" id="UP000198892">
    <property type="component" value="Unassembled WGS sequence"/>
</dbReference>
<keyword evidence="1" id="KW-1133">Transmembrane helix</keyword>
<keyword evidence="3" id="KW-1185">Reference proteome</keyword>
<sequence>MKQSSLKPVVYPDSMTVRIAGIVFLGFIFQVVIDNTLPTLQNFYESRYGGAYDGGMILPPGVIYAYVIWIFPVAFYSFTIPKTKLFQGDLFTTAVMLPLVWIDYQAPVGSSSASKTIHAFRHAFFSVPFMFMLHVLLPEPAPLPKQEAEPRNRRCYAMEHSRW</sequence>
<dbReference type="AlphaFoldDB" id="A0A1I5XMD9"/>
<organism evidence="2 3">
    <name type="scientific">Salibacterium halotolerans</name>
    <dbReference type="NCBI Taxonomy" id="1884432"/>
    <lineage>
        <taxon>Bacteria</taxon>
        <taxon>Bacillati</taxon>
        <taxon>Bacillota</taxon>
        <taxon>Bacilli</taxon>
        <taxon>Bacillales</taxon>
        <taxon>Bacillaceae</taxon>
    </lineage>
</organism>
<dbReference type="STRING" id="1884432.SAMN05518683_12938"/>
<evidence type="ECO:0000313" key="3">
    <source>
        <dbReference type="Proteomes" id="UP000198892"/>
    </source>
</evidence>
<keyword evidence="1" id="KW-0472">Membrane</keyword>
<dbReference type="OrthoDB" id="2968022at2"/>
<evidence type="ECO:0000256" key="1">
    <source>
        <dbReference type="SAM" id="Phobius"/>
    </source>
</evidence>